<evidence type="ECO:0000313" key="3">
    <source>
        <dbReference type="EMBL" id="OKH31114.1"/>
    </source>
</evidence>
<dbReference type="STRING" id="454136.NIES2119_29540"/>
<dbReference type="InterPro" id="IPR036086">
    <property type="entry name" value="ParB/Sulfiredoxin_sf"/>
</dbReference>
<gene>
    <name evidence="3" type="ORF">NIES2119_29540</name>
</gene>
<dbReference type="InterPro" id="IPR003115">
    <property type="entry name" value="ParB_N"/>
</dbReference>
<dbReference type="PANTHER" id="PTHR33375:SF7">
    <property type="entry name" value="CHROMOSOME 2-PARTITIONING PROTEIN PARB-RELATED"/>
    <property type="match status" value="1"/>
</dbReference>
<organism evidence="3 4">
    <name type="scientific">[Phormidium ambiguum] IAM M-71</name>
    <dbReference type="NCBI Taxonomy" id="454136"/>
    <lineage>
        <taxon>Bacteria</taxon>
        <taxon>Bacillati</taxon>
        <taxon>Cyanobacteriota</taxon>
        <taxon>Cyanophyceae</taxon>
        <taxon>Oscillatoriophycideae</taxon>
        <taxon>Aerosakkonematales</taxon>
        <taxon>Aerosakkonemataceae</taxon>
        <taxon>Floridanema</taxon>
    </lineage>
</organism>
<reference evidence="3 4" key="1">
    <citation type="submission" date="2016-11" db="EMBL/GenBank/DDBJ databases">
        <title>Draft Genome Sequences of Nine Cyanobacterial Strains from Diverse Habitats.</title>
        <authorList>
            <person name="Zhu T."/>
            <person name="Hou S."/>
            <person name="Lu X."/>
            <person name="Hess W.R."/>
        </authorList>
    </citation>
    <scope>NUCLEOTIDE SEQUENCE [LARGE SCALE GENOMIC DNA]</scope>
    <source>
        <strain evidence="3 4">IAM M-71</strain>
    </source>
</reference>
<protein>
    <recommendedName>
        <fullName evidence="2">ParB-like N-terminal domain-containing protein</fullName>
    </recommendedName>
</protein>
<dbReference type="Pfam" id="PF02195">
    <property type="entry name" value="ParB_N"/>
    <property type="match status" value="1"/>
</dbReference>
<proteinExistence type="predicted"/>
<dbReference type="AlphaFoldDB" id="A0A1U7I4L9"/>
<comment type="caution">
    <text evidence="3">The sequence shown here is derived from an EMBL/GenBank/DDBJ whole genome shotgun (WGS) entry which is preliminary data.</text>
</comment>
<dbReference type="Gene3D" id="3.90.1530.10">
    <property type="entry name" value="Conserved hypothetical protein from pyrococcus furiosus pfu- 392566-001, ParB domain"/>
    <property type="match status" value="1"/>
</dbReference>
<feature type="domain" description="ParB-like N-terminal" evidence="2">
    <location>
        <begin position="46"/>
        <end position="133"/>
    </location>
</feature>
<dbReference type="GO" id="GO:0007059">
    <property type="term" value="P:chromosome segregation"/>
    <property type="evidence" value="ECO:0007669"/>
    <property type="project" value="TreeGrafter"/>
</dbReference>
<dbReference type="SUPFAM" id="SSF110849">
    <property type="entry name" value="ParB/Sulfiredoxin"/>
    <property type="match status" value="1"/>
</dbReference>
<dbReference type="PANTHER" id="PTHR33375">
    <property type="entry name" value="CHROMOSOME-PARTITIONING PROTEIN PARB-RELATED"/>
    <property type="match status" value="1"/>
</dbReference>
<dbReference type="RefSeq" id="WP_236739251.1">
    <property type="nucleotide sequence ID" value="NZ_MRCE01000054.1"/>
</dbReference>
<evidence type="ECO:0000313" key="4">
    <source>
        <dbReference type="Proteomes" id="UP000185860"/>
    </source>
</evidence>
<feature type="region of interest" description="Disordered" evidence="1">
    <location>
        <begin position="256"/>
        <end position="281"/>
    </location>
</feature>
<dbReference type="InterPro" id="IPR050336">
    <property type="entry name" value="Chromosome_partition/occlusion"/>
</dbReference>
<evidence type="ECO:0000259" key="2">
    <source>
        <dbReference type="SMART" id="SM00470"/>
    </source>
</evidence>
<feature type="compositionally biased region" description="Low complexity" evidence="1">
    <location>
        <begin position="262"/>
        <end position="281"/>
    </location>
</feature>
<dbReference type="SMART" id="SM00470">
    <property type="entry name" value="ParB"/>
    <property type="match status" value="1"/>
</dbReference>
<dbReference type="Proteomes" id="UP000185860">
    <property type="component" value="Unassembled WGS sequence"/>
</dbReference>
<sequence>MLNGINTATCAANFVAALTPNPQINHQGLQMNQNEPILLSLGKEIQHIELERLKPHPRNEEIYGSCESIADLVELIKLKGHVQPLIIKADGTIISGHRRWRALTALGWKEAPVIVGDFETEEDELFVLFAENRHRQQTKVQRIREGMTVEPIARKLRDNHAAKEIFRAEQPMENFPLESLNLGLTAKEMQLTENIVAAIVGLGCGRNYRKGRTVVKAADRLRKDEPKLAQVWLDIINNRSVDAGYQIARMSENKQRETLEASAKLSPSSTSSSQQSKASISTSHNNLADEYSIGTWVIVNIPLFPLEKTPERKWNGFWGKISEVGVILKVDLGMEVVPLLPSDVELIENPTPSFCQVAERILRLQKFDTVHEFGKVILNRMQQTLLWDATTLAYLDAVEQIELARRAIEQAL</sequence>
<name>A0A1U7I4L9_9CYAN</name>
<accession>A0A1U7I4L9</accession>
<dbReference type="EMBL" id="MRCE01000054">
    <property type="protein sequence ID" value="OKH31114.1"/>
    <property type="molecule type" value="Genomic_DNA"/>
</dbReference>
<evidence type="ECO:0000256" key="1">
    <source>
        <dbReference type="SAM" id="MobiDB-lite"/>
    </source>
</evidence>
<dbReference type="GO" id="GO:0005694">
    <property type="term" value="C:chromosome"/>
    <property type="evidence" value="ECO:0007669"/>
    <property type="project" value="TreeGrafter"/>
</dbReference>